<accession>A0A150M2F9</accession>
<dbReference type="EMBL" id="LQYT01000049">
    <property type="protein sequence ID" value="KYD18625.1"/>
    <property type="molecule type" value="Genomic_DNA"/>
</dbReference>
<comment type="caution">
    <text evidence="1">The sequence shown here is derived from an EMBL/GenBank/DDBJ whole genome shotgun (WGS) entry which is preliminary data.</text>
</comment>
<proteinExistence type="predicted"/>
<dbReference type="Proteomes" id="UP000075683">
    <property type="component" value="Unassembled WGS sequence"/>
</dbReference>
<gene>
    <name evidence="1" type="ORF">B4135_2243</name>
</gene>
<dbReference type="AlphaFoldDB" id="A0A150M2F9"/>
<name>A0A150M2F9_9BACI</name>
<dbReference type="STRING" id="301148.B4135_2243"/>
<organism evidence="1 2">
    <name type="scientific">Caldibacillus debilis</name>
    <dbReference type="NCBI Taxonomy" id="301148"/>
    <lineage>
        <taxon>Bacteria</taxon>
        <taxon>Bacillati</taxon>
        <taxon>Bacillota</taxon>
        <taxon>Bacilli</taxon>
        <taxon>Bacillales</taxon>
        <taxon>Bacillaceae</taxon>
        <taxon>Caldibacillus</taxon>
    </lineage>
</organism>
<protein>
    <submittedName>
        <fullName evidence="1">Uncharacterized protein</fullName>
    </submittedName>
</protein>
<sequence length="45" mass="5221">MGELFPRSFFMQEISLLGRNKRISLSVIIFFMQGKSLLGGTNRWN</sequence>
<reference evidence="1 2" key="1">
    <citation type="submission" date="2016-01" db="EMBL/GenBank/DDBJ databases">
        <title>Draft Genome Sequences of Seven Thermophilic Sporeformers Isolated from Foods.</title>
        <authorList>
            <person name="Berendsen E.M."/>
            <person name="Wells-Bennik M.H."/>
            <person name="Krawcyk A.O."/>
            <person name="De Jong A."/>
            <person name="Holsappel S."/>
            <person name="Eijlander R.T."/>
            <person name="Kuipers O.P."/>
        </authorList>
    </citation>
    <scope>NUCLEOTIDE SEQUENCE [LARGE SCALE GENOMIC DNA]</scope>
    <source>
        <strain evidence="1 2">B4135</strain>
    </source>
</reference>
<evidence type="ECO:0000313" key="1">
    <source>
        <dbReference type="EMBL" id="KYD18625.1"/>
    </source>
</evidence>
<evidence type="ECO:0000313" key="2">
    <source>
        <dbReference type="Proteomes" id="UP000075683"/>
    </source>
</evidence>